<organism evidence="2 3">
    <name type="scientific">Chloroherpeton thalassium (strain ATCC 35110 / GB-78)</name>
    <dbReference type="NCBI Taxonomy" id="517418"/>
    <lineage>
        <taxon>Bacteria</taxon>
        <taxon>Pseudomonadati</taxon>
        <taxon>Chlorobiota</taxon>
        <taxon>Chlorobiia</taxon>
        <taxon>Chlorobiales</taxon>
        <taxon>Chloroherpetonaceae</taxon>
        <taxon>Chloroherpeton</taxon>
    </lineage>
</organism>
<gene>
    <name evidence="2" type="ordered locus">Ctha_1759</name>
</gene>
<evidence type="ECO:0000313" key="2">
    <source>
        <dbReference type="EMBL" id="ACF14216.1"/>
    </source>
</evidence>
<accession>B3QTB7</accession>
<reference evidence="2 3" key="1">
    <citation type="submission" date="2008-06" db="EMBL/GenBank/DDBJ databases">
        <title>Complete sequence of Chloroherpeton thalassium ATCC 35110.</title>
        <authorList>
            <consortium name="US DOE Joint Genome Institute"/>
            <person name="Lucas S."/>
            <person name="Copeland A."/>
            <person name="Lapidus A."/>
            <person name="Glavina del Rio T."/>
            <person name="Dalin E."/>
            <person name="Tice H."/>
            <person name="Bruce D."/>
            <person name="Goodwin L."/>
            <person name="Pitluck S."/>
            <person name="Schmutz J."/>
            <person name="Larimer F."/>
            <person name="Land M."/>
            <person name="Hauser L."/>
            <person name="Kyrpides N."/>
            <person name="Mikhailova N."/>
            <person name="Liu Z."/>
            <person name="Li T."/>
            <person name="Zhao F."/>
            <person name="Overmann J."/>
            <person name="Bryant D.A."/>
            <person name="Richardson P."/>
        </authorList>
    </citation>
    <scope>NUCLEOTIDE SEQUENCE [LARGE SCALE GENOMIC DNA]</scope>
    <source>
        <strain evidence="3">ATCC 35110 / GB-78</strain>
    </source>
</reference>
<dbReference type="EMBL" id="CP001100">
    <property type="protein sequence ID" value="ACF14216.1"/>
    <property type="molecule type" value="Genomic_DNA"/>
</dbReference>
<name>B3QTB7_CHLT3</name>
<sequence>MKGRVLKVIDDKVELRLFCDAKKASMDGHCGACQALKTENNNSDIIIAQNTINAKIGDEVELGLKEHAELKSATILLMVPLAIFIVALGVANGLHLSVWASVLIGVLTLGITYASVKLIYKNKTYYYLLGGK</sequence>
<dbReference type="OrthoDB" id="595186at2"/>
<keyword evidence="1" id="KW-0812">Transmembrane</keyword>
<evidence type="ECO:0000313" key="3">
    <source>
        <dbReference type="Proteomes" id="UP000001208"/>
    </source>
</evidence>
<dbReference type="PANTHER" id="PTHR35867:SF1">
    <property type="entry name" value="PROTEIN RSEC"/>
    <property type="match status" value="1"/>
</dbReference>
<dbReference type="Pfam" id="PF04246">
    <property type="entry name" value="RseC_MucC"/>
    <property type="match status" value="1"/>
</dbReference>
<evidence type="ECO:0000256" key="1">
    <source>
        <dbReference type="SAM" id="Phobius"/>
    </source>
</evidence>
<feature type="transmembrane region" description="Helical" evidence="1">
    <location>
        <begin position="73"/>
        <end position="91"/>
    </location>
</feature>
<dbReference type="KEGG" id="cts:Ctha_1759"/>
<dbReference type="AlphaFoldDB" id="B3QTB7"/>
<dbReference type="InterPro" id="IPR007359">
    <property type="entry name" value="SigmaE_reg_RseC_MucC"/>
</dbReference>
<keyword evidence="1" id="KW-0472">Membrane</keyword>
<dbReference type="PANTHER" id="PTHR35867">
    <property type="entry name" value="PROTEIN RSEC"/>
    <property type="match status" value="1"/>
</dbReference>
<dbReference type="HOGENOM" id="CLU_157791_0_0_10"/>
<keyword evidence="3" id="KW-1185">Reference proteome</keyword>
<dbReference type="STRING" id="517418.Ctha_1759"/>
<feature type="transmembrane region" description="Helical" evidence="1">
    <location>
        <begin position="97"/>
        <end position="116"/>
    </location>
</feature>
<dbReference type="Proteomes" id="UP000001208">
    <property type="component" value="Chromosome"/>
</dbReference>
<keyword evidence="1" id="KW-1133">Transmembrane helix</keyword>
<dbReference type="eggNOG" id="COG3086">
    <property type="taxonomic scope" value="Bacteria"/>
</dbReference>
<dbReference type="RefSeq" id="WP_012500300.1">
    <property type="nucleotide sequence ID" value="NC_011026.1"/>
</dbReference>
<proteinExistence type="predicted"/>
<protein>
    <submittedName>
        <fullName evidence="2">Positive regulator of sigma E, RseC/MucC</fullName>
    </submittedName>
</protein>